<comment type="caution">
    <text evidence="10">The sequence shown here is derived from an EMBL/GenBank/DDBJ whole genome shotgun (WGS) entry which is preliminary data.</text>
</comment>
<evidence type="ECO:0000313" key="11">
    <source>
        <dbReference type="Proteomes" id="UP000253314"/>
    </source>
</evidence>
<evidence type="ECO:0000256" key="7">
    <source>
        <dbReference type="ARBA" id="ARBA00023136"/>
    </source>
</evidence>
<dbReference type="GO" id="GO:0016887">
    <property type="term" value="F:ATP hydrolysis activity"/>
    <property type="evidence" value="ECO:0007669"/>
    <property type="project" value="InterPro"/>
</dbReference>
<dbReference type="GO" id="GO:0042626">
    <property type="term" value="F:ATPase-coupled transmembrane transporter activity"/>
    <property type="evidence" value="ECO:0007669"/>
    <property type="project" value="TreeGrafter"/>
</dbReference>
<dbReference type="CDD" id="cd03225">
    <property type="entry name" value="ABC_cobalt_CbiO_domain1"/>
    <property type="match status" value="1"/>
</dbReference>
<keyword evidence="3 8" id="KW-1003">Cell membrane</keyword>
<comment type="subunit">
    <text evidence="8">Forms a stable energy-coupling factor (ECF) transporter complex composed of 2 membrane-embedded substrate-binding proteins (S component), 2 ATP-binding proteins (A component) and 2 transmembrane proteins (T component).</text>
</comment>
<dbReference type="InterPro" id="IPR017871">
    <property type="entry name" value="ABC_transporter-like_CS"/>
</dbReference>
<dbReference type="InterPro" id="IPR003439">
    <property type="entry name" value="ABC_transporter-like_ATP-bd"/>
</dbReference>
<dbReference type="GO" id="GO:0015087">
    <property type="term" value="F:cobalt ion transmembrane transporter activity"/>
    <property type="evidence" value="ECO:0007669"/>
    <property type="project" value="UniProtKB-ARBA"/>
</dbReference>
<dbReference type="SMART" id="SM00382">
    <property type="entry name" value="AAA"/>
    <property type="match status" value="1"/>
</dbReference>
<evidence type="ECO:0000256" key="4">
    <source>
        <dbReference type="ARBA" id="ARBA00022741"/>
    </source>
</evidence>
<dbReference type="InterPro" id="IPR050095">
    <property type="entry name" value="ECF_ABC_transporter_ATP-bd"/>
</dbReference>
<dbReference type="RefSeq" id="WP_113808065.1">
    <property type="nucleotide sequence ID" value="NZ_QOCW01000030.1"/>
</dbReference>
<dbReference type="NCBIfam" id="NF010155">
    <property type="entry name" value="PRK13634.1"/>
    <property type="match status" value="1"/>
</dbReference>
<protein>
    <recommendedName>
        <fullName evidence="8">Energy-coupling factor transporter ATP-binding protein EcfA2</fullName>
        <ecNumber evidence="8">7.-.-.-</ecNumber>
    </recommendedName>
</protein>
<evidence type="ECO:0000256" key="1">
    <source>
        <dbReference type="ARBA" id="ARBA00004202"/>
    </source>
</evidence>
<dbReference type="AlphaFoldDB" id="A0A366XPY5"/>
<dbReference type="NCBIfam" id="TIGR04521">
    <property type="entry name" value="ECF_ATPase_2"/>
    <property type="match status" value="1"/>
</dbReference>
<dbReference type="EMBL" id="QOCW01000030">
    <property type="protein sequence ID" value="RBW67786.1"/>
    <property type="molecule type" value="Genomic_DNA"/>
</dbReference>
<dbReference type="GO" id="GO:0043190">
    <property type="term" value="C:ATP-binding cassette (ABC) transporter complex"/>
    <property type="evidence" value="ECO:0007669"/>
    <property type="project" value="TreeGrafter"/>
</dbReference>
<dbReference type="InterPro" id="IPR003593">
    <property type="entry name" value="AAA+_ATPase"/>
</dbReference>
<evidence type="ECO:0000256" key="2">
    <source>
        <dbReference type="ARBA" id="ARBA00022448"/>
    </source>
</evidence>
<comment type="subcellular location">
    <subcellularLocation>
        <location evidence="1 8">Cell membrane</location>
        <topology evidence="1 8">Peripheral membrane protein</topology>
    </subcellularLocation>
</comment>
<evidence type="ECO:0000256" key="5">
    <source>
        <dbReference type="ARBA" id="ARBA00022840"/>
    </source>
</evidence>
<gene>
    <name evidence="10" type="ORF">DS031_20525</name>
</gene>
<comment type="function">
    <text evidence="8">ATP-binding (A) component of a common energy-coupling factor (ECF) ABC-transporter complex.</text>
</comment>
<dbReference type="OrthoDB" id="9784332at2"/>
<dbReference type="InterPro" id="IPR027417">
    <property type="entry name" value="P-loop_NTPase"/>
</dbReference>
<comment type="similarity">
    <text evidence="8">Belongs to the ABC transporter superfamily. Energy-coupling factor EcfA family.</text>
</comment>
<keyword evidence="2 8" id="KW-0813">Transport</keyword>
<evidence type="ECO:0000313" key="10">
    <source>
        <dbReference type="EMBL" id="RBW67786.1"/>
    </source>
</evidence>
<dbReference type="Proteomes" id="UP000253314">
    <property type="component" value="Unassembled WGS sequence"/>
</dbReference>
<dbReference type="InterPro" id="IPR030946">
    <property type="entry name" value="EcfA2"/>
</dbReference>
<dbReference type="PROSITE" id="PS50893">
    <property type="entry name" value="ABC_TRANSPORTER_2"/>
    <property type="match status" value="1"/>
</dbReference>
<keyword evidence="6" id="KW-1278">Translocase</keyword>
<dbReference type="SUPFAM" id="SSF52540">
    <property type="entry name" value="P-loop containing nucleoside triphosphate hydrolases"/>
    <property type="match status" value="1"/>
</dbReference>
<feature type="domain" description="ABC transporter" evidence="9">
    <location>
        <begin position="3"/>
        <end position="246"/>
    </location>
</feature>
<sequence>MDIKISNLEHRYMPNTPFERMALQDINLSIPSGTFLALIGHTGSGKSTLIQHINGLLKPTQGSITIGETMITAKKKAKALKELRRRVGIVFQYPEHQLFDETVEKDICFGPMNFGVSEGAAKKRAKEVAEIVGLPTEVLQKSPFDLSGGQMRRVAIAGVLAMDPQVLILDEPTAGLDPRGRVEIMELFSKLHKEKGLTTILVTHSMEDAARYADKIVVMEKGTVHMEGNPEEVFAEPESIRSLGLDVPETVEFSLKIERKFGVKVSKNVYTMEALADEIASLLKKEKEGIKG</sequence>
<proteinExistence type="inferred from homology"/>
<dbReference type="PANTHER" id="PTHR43553">
    <property type="entry name" value="HEAVY METAL TRANSPORTER"/>
    <property type="match status" value="1"/>
</dbReference>
<dbReference type="Pfam" id="PF00005">
    <property type="entry name" value="ABC_tran"/>
    <property type="match status" value="1"/>
</dbReference>
<dbReference type="FunFam" id="3.40.50.300:FF:000224">
    <property type="entry name" value="Energy-coupling factor transporter ATP-binding protein EcfA"/>
    <property type="match status" value="1"/>
</dbReference>
<evidence type="ECO:0000256" key="6">
    <source>
        <dbReference type="ARBA" id="ARBA00022967"/>
    </source>
</evidence>
<keyword evidence="7 8" id="KW-0472">Membrane</keyword>
<evidence type="ECO:0000256" key="8">
    <source>
        <dbReference type="RuleBase" id="RU365104"/>
    </source>
</evidence>
<dbReference type="GO" id="GO:0005524">
    <property type="term" value="F:ATP binding"/>
    <property type="evidence" value="ECO:0007669"/>
    <property type="project" value="UniProtKB-UniRule"/>
</dbReference>
<organism evidence="10 11">
    <name type="scientific">Bacillus taeanensis</name>
    <dbReference type="NCBI Taxonomy" id="273032"/>
    <lineage>
        <taxon>Bacteria</taxon>
        <taxon>Bacillati</taxon>
        <taxon>Bacillota</taxon>
        <taxon>Bacilli</taxon>
        <taxon>Bacillales</taxon>
        <taxon>Bacillaceae</taxon>
        <taxon>Bacillus</taxon>
    </lineage>
</organism>
<dbReference type="PANTHER" id="PTHR43553:SF27">
    <property type="entry name" value="ENERGY-COUPLING FACTOR TRANSPORTER ATP-BINDING PROTEIN ECFA2"/>
    <property type="match status" value="1"/>
</dbReference>
<dbReference type="EC" id="7.-.-.-" evidence="8"/>
<keyword evidence="5 8" id="KW-0067">ATP-binding</keyword>
<evidence type="ECO:0000256" key="3">
    <source>
        <dbReference type="ARBA" id="ARBA00022475"/>
    </source>
</evidence>
<accession>A0A366XPY5</accession>
<reference evidence="10 11" key="1">
    <citation type="submission" date="2018-07" db="EMBL/GenBank/DDBJ databases">
        <title>Lottiidibacillus patelloidae gen. nov., sp. nov., isolated from the intestinal tract of a marine limpet and the reclassification of B. taeanensis BH030017T, B. algicola KMM 3737T and B. hwajinpoensis SW-72T as genus Lottiidibacillus.</title>
        <authorList>
            <person name="Liu R."/>
            <person name="Huang Z."/>
        </authorList>
    </citation>
    <scope>NUCLEOTIDE SEQUENCE [LARGE SCALE GENOMIC DNA]</scope>
    <source>
        <strain evidence="10 11">BH030017</strain>
    </source>
</reference>
<dbReference type="InterPro" id="IPR015856">
    <property type="entry name" value="ABC_transpr_CbiO/EcfA_su"/>
</dbReference>
<dbReference type="Gene3D" id="3.40.50.300">
    <property type="entry name" value="P-loop containing nucleotide triphosphate hydrolases"/>
    <property type="match status" value="1"/>
</dbReference>
<evidence type="ECO:0000259" key="9">
    <source>
        <dbReference type="PROSITE" id="PS50893"/>
    </source>
</evidence>
<keyword evidence="4 8" id="KW-0547">Nucleotide-binding</keyword>
<dbReference type="PROSITE" id="PS00211">
    <property type="entry name" value="ABC_TRANSPORTER_1"/>
    <property type="match status" value="1"/>
</dbReference>
<name>A0A366XPY5_9BACI</name>
<keyword evidence="11" id="KW-1185">Reference proteome</keyword>